<evidence type="ECO:0000313" key="2">
    <source>
        <dbReference type="EMBL" id="KAF2112502.1"/>
    </source>
</evidence>
<name>A0A6A5YZB9_9PLEO</name>
<accession>A0A6A5YZB9</accession>
<dbReference type="Pfam" id="PF26652">
    <property type="entry name" value="Zn_ribbon_double"/>
    <property type="match status" value="1"/>
</dbReference>
<dbReference type="Proteomes" id="UP000799770">
    <property type="component" value="Unassembled WGS sequence"/>
</dbReference>
<feature type="domain" description="Probable double zinc ribbon" evidence="1">
    <location>
        <begin position="57"/>
        <end position="184"/>
    </location>
</feature>
<dbReference type="EMBL" id="ML977331">
    <property type="protein sequence ID" value="KAF2112502.1"/>
    <property type="molecule type" value="Genomic_DNA"/>
</dbReference>
<keyword evidence="3" id="KW-1185">Reference proteome</keyword>
<dbReference type="AlphaFoldDB" id="A0A6A5YZB9"/>
<evidence type="ECO:0000259" key="1">
    <source>
        <dbReference type="Pfam" id="PF26652"/>
    </source>
</evidence>
<protein>
    <recommendedName>
        <fullName evidence="1">Probable double zinc ribbon domain-containing protein</fullName>
    </recommendedName>
</protein>
<proteinExistence type="predicted"/>
<reference evidence="2" key="1">
    <citation type="journal article" date="2020" name="Stud. Mycol.">
        <title>101 Dothideomycetes genomes: a test case for predicting lifestyles and emergence of pathogens.</title>
        <authorList>
            <person name="Haridas S."/>
            <person name="Albert R."/>
            <person name="Binder M."/>
            <person name="Bloem J."/>
            <person name="Labutti K."/>
            <person name="Salamov A."/>
            <person name="Andreopoulos B."/>
            <person name="Baker S."/>
            <person name="Barry K."/>
            <person name="Bills G."/>
            <person name="Bluhm B."/>
            <person name="Cannon C."/>
            <person name="Castanera R."/>
            <person name="Culley D."/>
            <person name="Daum C."/>
            <person name="Ezra D."/>
            <person name="Gonzalez J."/>
            <person name="Henrissat B."/>
            <person name="Kuo A."/>
            <person name="Liang C."/>
            <person name="Lipzen A."/>
            <person name="Lutzoni F."/>
            <person name="Magnuson J."/>
            <person name="Mondo S."/>
            <person name="Nolan M."/>
            <person name="Ohm R."/>
            <person name="Pangilinan J."/>
            <person name="Park H.-J."/>
            <person name="Ramirez L."/>
            <person name="Alfaro M."/>
            <person name="Sun H."/>
            <person name="Tritt A."/>
            <person name="Yoshinaga Y."/>
            <person name="Zwiers L.-H."/>
            <person name="Turgeon B."/>
            <person name="Goodwin S."/>
            <person name="Spatafora J."/>
            <person name="Crous P."/>
            <person name="Grigoriev I."/>
        </authorList>
    </citation>
    <scope>NUCLEOTIDE SEQUENCE</scope>
    <source>
        <strain evidence="2">CBS 627.86</strain>
    </source>
</reference>
<sequence length="201" mass="22536">MVRSILHGDSKRERAAKLIKLQEKRAVNAYHTFTVQPDSPCVCGKTVVKVEGFEVDGLWECVHCKYSNPIILLDGPHVLGILRCENCKHVRGSHSLQGQSTPVLTPVTPYSPIDVDTELAEHLQPYGYMCRCCGLTWRATVVTANGRPMFDFPAKSGCFCGADPWKTEAVVYSMFYTGKDDKLRIKETKRTEIKCDSPQCH</sequence>
<evidence type="ECO:0000313" key="3">
    <source>
        <dbReference type="Proteomes" id="UP000799770"/>
    </source>
</evidence>
<organism evidence="2 3">
    <name type="scientific">Lophiotrema nucula</name>
    <dbReference type="NCBI Taxonomy" id="690887"/>
    <lineage>
        <taxon>Eukaryota</taxon>
        <taxon>Fungi</taxon>
        <taxon>Dikarya</taxon>
        <taxon>Ascomycota</taxon>
        <taxon>Pezizomycotina</taxon>
        <taxon>Dothideomycetes</taxon>
        <taxon>Pleosporomycetidae</taxon>
        <taxon>Pleosporales</taxon>
        <taxon>Lophiotremataceae</taxon>
        <taxon>Lophiotrema</taxon>
    </lineage>
</organism>
<gene>
    <name evidence="2" type="ORF">BDV96DRAFT_649283</name>
</gene>
<dbReference type="InterPro" id="IPR058253">
    <property type="entry name" value="Zn_ribbon_double"/>
</dbReference>